<dbReference type="Pfam" id="PF00994">
    <property type="entry name" value="MoCF_biosynth"/>
    <property type="match status" value="1"/>
</dbReference>
<dbReference type="SMART" id="SM00852">
    <property type="entry name" value="MoCF_biosynth"/>
    <property type="match status" value="1"/>
</dbReference>
<organism evidence="9 10">
    <name type="scientific">Massilia frigida</name>
    <dbReference type="NCBI Taxonomy" id="2609281"/>
    <lineage>
        <taxon>Bacteria</taxon>
        <taxon>Pseudomonadati</taxon>
        <taxon>Pseudomonadota</taxon>
        <taxon>Betaproteobacteria</taxon>
        <taxon>Burkholderiales</taxon>
        <taxon>Oxalobacteraceae</taxon>
        <taxon>Telluria group</taxon>
        <taxon>Massilia</taxon>
    </lineage>
</organism>
<dbReference type="NCBIfam" id="NF045515">
    <property type="entry name" value="Glp_gephyrin"/>
    <property type="match status" value="1"/>
</dbReference>
<dbReference type="EC" id="2.10.1.1" evidence="6"/>
<dbReference type="InterPro" id="IPR038987">
    <property type="entry name" value="MoeA-like"/>
</dbReference>
<dbReference type="Gene3D" id="2.40.340.10">
    <property type="entry name" value="MoeA, C-terminal, domain IV"/>
    <property type="match status" value="1"/>
</dbReference>
<feature type="domain" description="MoaB/Mog" evidence="8">
    <location>
        <begin position="198"/>
        <end position="339"/>
    </location>
</feature>
<dbReference type="InterPro" id="IPR036135">
    <property type="entry name" value="MoeA_linker/N_sf"/>
</dbReference>
<dbReference type="EMBL" id="WHJG01000014">
    <property type="protein sequence ID" value="NHZ80670.1"/>
    <property type="molecule type" value="Genomic_DNA"/>
</dbReference>
<comment type="function">
    <text evidence="1 6">Catalyzes the insertion of molybdate into adenylated molybdopterin with the concomitant release of AMP.</text>
</comment>
<keyword evidence="10" id="KW-1185">Reference proteome</keyword>
<keyword evidence="7" id="KW-0812">Transmembrane</keyword>
<dbReference type="PANTHER" id="PTHR10192">
    <property type="entry name" value="MOLYBDOPTERIN BIOSYNTHESIS PROTEIN"/>
    <property type="match status" value="1"/>
</dbReference>
<dbReference type="SUPFAM" id="SSF63867">
    <property type="entry name" value="MoeA C-terminal domain-like"/>
    <property type="match status" value="1"/>
</dbReference>
<keyword evidence="7" id="KW-0472">Membrane</keyword>
<dbReference type="InterPro" id="IPR001453">
    <property type="entry name" value="MoaB/Mog_dom"/>
</dbReference>
<dbReference type="NCBIfam" id="TIGR00177">
    <property type="entry name" value="molyb_syn"/>
    <property type="match status" value="1"/>
</dbReference>
<dbReference type="InterPro" id="IPR005111">
    <property type="entry name" value="MoeA_C_domain_IV"/>
</dbReference>
<dbReference type="Pfam" id="PF03453">
    <property type="entry name" value="MoeA_N"/>
    <property type="match status" value="1"/>
</dbReference>
<evidence type="ECO:0000256" key="6">
    <source>
        <dbReference type="RuleBase" id="RU365090"/>
    </source>
</evidence>
<gene>
    <name evidence="9" type="ORF">F2P44_15520</name>
</gene>
<dbReference type="RefSeq" id="WP_167087930.1">
    <property type="nucleotide sequence ID" value="NZ_WHJG01000014.1"/>
</dbReference>
<evidence type="ECO:0000256" key="5">
    <source>
        <dbReference type="ARBA" id="ARBA00047317"/>
    </source>
</evidence>
<feature type="transmembrane region" description="Helical" evidence="7">
    <location>
        <begin position="313"/>
        <end position="333"/>
    </location>
</feature>
<dbReference type="Gene3D" id="3.40.980.10">
    <property type="entry name" value="MoaB/Mog-like domain"/>
    <property type="match status" value="1"/>
</dbReference>
<dbReference type="Gene3D" id="2.170.190.11">
    <property type="entry name" value="Molybdopterin biosynthesis moea protein, domain 3"/>
    <property type="match status" value="1"/>
</dbReference>
<evidence type="ECO:0000259" key="8">
    <source>
        <dbReference type="SMART" id="SM00852"/>
    </source>
</evidence>
<keyword evidence="4 6" id="KW-0501">Molybdenum cofactor biosynthesis</keyword>
<name>A0ABX0N5P2_9BURK</name>
<keyword evidence="7" id="KW-1133">Transmembrane helix</keyword>
<accession>A0ABX0N5P2</accession>
<dbReference type="SUPFAM" id="SSF63882">
    <property type="entry name" value="MoeA N-terminal region -like"/>
    <property type="match status" value="1"/>
</dbReference>
<protein>
    <recommendedName>
        <fullName evidence="6">Molybdopterin molybdenumtransferase</fullName>
        <ecNumber evidence="6">2.10.1.1</ecNumber>
    </recommendedName>
</protein>
<comment type="pathway">
    <text evidence="2 6">Cofactor biosynthesis; molybdopterin biosynthesis.</text>
</comment>
<keyword evidence="6" id="KW-0808">Transferase</keyword>
<sequence>MTTPTLNDITSCLSAYDPDALPVRDAQRVIRDFIEPVGAIEQVALLAALDRVLGADIISPISVPAHDNSAMDGYALRGADLSGDSPVTLAVVGTVFAGRPSGVVAGSGECVRIMTGGVMPAGCDSVVPQELVAAIGEDSITIAPNVIRSGDNRRFAGEDLMAGSAALRKGKVIRPADLGLLASLGIATVPVARRLRVAFFSTGDELRSIGQPLDAGCVYDSNRYTLHGMLTRLGCEIVDMGVVRDDPQALEDALRHACENVDAIVTSGGVSVGAADYTRQIMAKLGDVSFWKIGMRPGRPLAFGRIASHGHSAFLFGLPGNPVAVMVSFYFFARDALLRMMGADAPLPMLKVRSAGAIRKKPGRTEYQRGILERDDEGLQSVRITGSQGSGILRSMSEANCMVILHDEQGNVEAGDLVDIMLFDGLI</sequence>
<keyword evidence="6" id="KW-0460">Magnesium</keyword>
<dbReference type="Pfam" id="PF03454">
    <property type="entry name" value="MoeA_C"/>
    <property type="match status" value="1"/>
</dbReference>
<evidence type="ECO:0000256" key="4">
    <source>
        <dbReference type="ARBA" id="ARBA00023150"/>
    </source>
</evidence>
<dbReference type="Gene3D" id="3.90.105.10">
    <property type="entry name" value="Molybdopterin biosynthesis moea protein, domain 2"/>
    <property type="match status" value="1"/>
</dbReference>
<dbReference type="PANTHER" id="PTHR10192:SF5">
    <property type="entry name" value="GEPHYRIN"/>
    <property type="match status" value="1"/>
</dbReference>
<dbReference type="CDD" id="cd00887">
    <property type="entry name" value="MoeA"/>
    <property type="match status" value="1"/>
</dbReference>
<dbReference type="InterPro" id="IPR005110">
    <property type="entry name" value="MoeA_linker/N"/>
</dbReference>
<evidence type="ECO:0000313" key="9">
    <source>
        <dbReference type="EMBL" id="NHZ80670.1"/>
    </source>
</evidence>
<comment type="caution">
    <text evidence="9">The sequence shown here is derived from an EMBL/GenBank/DDBJ whole genome shotgun (WGS) entry which is preliminary data.</text>
</comment>
<evidence type="ECO:0000313" key="10">
    <source>
        <dbReference type="Proteomes" id="UP000621455"/>
    </source>
</evidence>
<comment type="cofactor">
    <cofactor evidence="6">
        <name>Mg(2+)</name>
        <dbReference type="ChEBI" id="CHEBI:18420"/>
    </cofactor>
</comment>
<comment type="catalytic activity">
    <reaction evidence="5">
        <text>adenylyl-molybdopterin + molybdate = Mo-molybdopterin + AMP + H(+)</text>
        <dbReference type="Rhea" id="RHEA:35047"/>
        <dbReference type="ChEBI" id="CHEBI:15378"/>
        <dbReference type="ChEBI" id="CHEBI:36264"/>
        <dbReference type="ChEBI" id="CHEBI:62727"/>
        <dbReference type="ChEBI" id="CHEBI:71302"/>
        <dbReference type="ChEBI" id="CHEBI:456215"/>
        <dbReference type="EC" id="2.10.1.1"/>
    </reaction>
</comment>
<evidence type="ECO:0000256" key="3">
    <source>
        <dbReference type="ARBA" id="ARBA00010763"/>
    </source>
</evidence>
<dbReference type="Proteomes" id="UP000621455">
    <property type="component" value="Unassembled WGS sequence"/>
</dbReference>
<keyword evidence="6" id="KW-0479">Metal-binding</keyword>
<evidence type="ECO:0000256" key="7">
    <source>
        <dbReference type="SAM" id="Phobius"/>
    </source>
</evidence>
<dbReference type="InterPro" id="IPR036425">
    <property type="entry name" value="MoaB/Mog-like_dom_sf"/>
</dbReference>
<keyword evidence="6" id="KW-0500">Molybdenum</keyword>
<dbReference type="SUPFAM" id="SSF53218">
    <property type="entry name" value="Molybdenum cofactor biosynthesis proteins"/>
    <property type="match status" value="1"/>
</dbReference>
<comment type="similarity">
    <text evidence="3 6">Belongs to the MoeA family.</text>
</comment>
<dbReference type="InterPro" id="IPR036688">
    <property type="entry name" value="MoeA_C_domain_IV_sf"/>
</dbReference>
<evidence type="ECO:0000256" key="1">
    <source>
        <dbReference type="ARBA" id="ARBA00002901"/>
    </source>
</evidence>
<reference evidence="9 10" key="1">
    <citation type="submission" date="2019-10" db="EMBL/GenBank/DDBJ databases">
        <title>Taxonomy of Antarctic Massilia spp.: description of Massilia rubra sp. nov., Massilia aquatica sp. nov., Massilia mucilaginosa sp. nov., Massilia frigida sp. nov. isolated from streams, lakes and regoliths.</title>
        <authorList>
            <person name="Holochova P."/>
            <person name="Sedlacek I."/>
            <person name="Kralova S."/>
            <person name="Maslanova I."/>
            <person name="Busse H.-J."/>
            <person name="Stankova E."/>
            <person name="Vrbovska V."/>
            <person name="Kovarovic V."/>
            <person name="Bartak M."/>
            <person name="Svec P."/>
            <person name="Pantucek R."/>
        </authorList>
    </citation>
    <scope>NUCLEOTIDE SEQUENCE [LARGE SCALE GENOMIC DNA]</scope>
    <source>
        <strain evidence="9 10">CCM 8695</strain>
    </source>
</reference>
<proteinExistence type="inferred from homology"/>
<evidence type="ECO:0000256" key="2">
    <source>
        <dbReference type="ARBA" id="ARBA00005046"/>
    </source>
</evidence>